<keyword evidence="3" id="KW-0347">Helicase</keyword>
<dbReference type="GO" id="GO:0000460">
    <property type="term" value="P:maturation of 5.8S rRNA"/>
    <property type="evidence" value="ECO:0007669"/>
    <property type="project" value="TreeGrafter"/>
</dbReference>
<dbReference type="InterPro" id="IPR027417">
    <property type="entry name" value="P-loop_NTPase"/>
</dbReference>
<accession>A0A9D5B593</accession>
<feature type="domain" description="DEAD/DEAH-box helicase" evidence="5">
    <location>
        <begin position="66"/>
        <end position="129"/>
    </location>
</feature>
<keyword evidence="1" id="KW-0547">Nucleotide-binding</keyword>
<evidence type="ECO:0000256" key="4">
    <source>
        <dbReference type="ARBA" id="ARBA00022840"/>
    </source>
</evidence>
<keyword evidence="7" id="KW-1185">Reference proteome</keyword>
<proteinExistence type="predicted"/>
<dbReference type="GO" id="GO:0005634">
    <property type="term" value="C:nucleus"/>
    <property type="evidence" value="ECO:0007669"/>
    <property type="project" value="TreeGrafter"/>
</dbReference>
<dbReference type="GO" id="GO:0005524">
    <property type="term" value="F:ATP binding"/>
    <property type="evidence" value="ECO:0007669"/>
    <property type="project" value="UniProtKB-KW"/>
</dbReference>
<dbReference type="PANTHER" id="PTHR12131:SF25">
    <property type="entry name" value="DEXH-BOX ATP-DEPENDENT RNA HELICASE DEXH9"/>
    <property type="match status" value="1"/>
</dbReference>
<reference evidence="6 7" key="1">
    <citation type="journal article" date="2022" name="Nat. Genet.">
        <title>Improved pea reference genome and pan-genome highlight genomic features and evolutionary characteristics.</title>
        <authorList>
            <person name="Yang T."/>
            <person name="Liu R."/>
            <person name="Luo Y."/>
            <person name="Hu S."/>
            <person name="Wang D."/>
            <person name="Wang C."/>
            <person name="Pandey M.K."/>
            <person name="Ge S."/>
            <person name="Xu Q."/>
            <person name="Li N."/>
            <person name="Li G."/>
            <person name="Huang Y."/>
            <person name="Saxena R.K."/>
            <person name="Ji Y."/>
            <person name="Li M."/>
            <person name="Yan X."/>
            <person name="He Y."/>
            <person name="Liu Y."/>
            <person name="Wang X."/>
            <person name="Xiang C."/>
            <person name="Varshney R.K."/>
            <person name="Ding H."/>
            <person name="Gao S."/>
            <person name="Zong X."/>
        </authorList>
    </citation>
    <scope>NUCLEOTIDE SEQUENCE [LARGE SCALE GENOMIC DNA]</scope>
    <source>
        <strain evidence="6 7">cv. Zhongwan 6</strain>
    </source>
</reference>
<dbReference type="InterPro" id="IPR011545">
    <property type="entry name" value="DEAD/DEAH_box_helicase_dom"/>
</dbReference>
<evidence type="ECO:0000256" key="2">
    <source>
        <dbReference type="ARBA" id="ARBA00022801"/>
    </source>
</evidence>
<dbReference type="EMBL" id="JAMSHJ010000003">
    <property type="protein sequence ID" value="KAI5429924.1"/>
    <property type="molecule type" value="Genomic_DNA"/>
</dbReference>
<keyword evidence="4" id="KW-0067">ATP-binding</keyword>
<gene>
    <name evidence="6" type="ORF">KIW84_034489</name>
</gene>
<dbReference type="InterPro" id="IPR050699">
    <property type="entry name" value="RNA-DNA_Helicase"/>
</dbReference>
<evidence type="ECO:0000313" key="6">
    <source>
        <dbReference type="EMBL" id="KAI5429924.1"/>
    </source>
</evidence>
<dbReference type="AlphaFoldDB" id="A0A9D5B593"/>
<sequence length="140" mass="15912">MQIIDYPKKYIIYKEQHVALSDHVKFTTESFIGLDVVNYIQLLGPEYELLKKKYLDESSKRKRLHTCLENSESVMVSTLASAGKTVVALYAIAMSLLDGQRVIYTSTIKAFSNQKYREFKEEFSDVGLMTGDVTIDPNAS</sequence>
<protein>
    <recommendedName>
        <fullName evidence="5">DEAD/DEAH-box helicase domain-containing protein</fullName>
    </recommendedName>
</protein>
<dbReference type="Gene3D" id="3.40.50.300">
    <property type="entry name" value="P-loop containing nucleotide triphosphate hydrolases"/>
    <property type="match status" value="1"/>
</dbReference>
<comment type="caution">
    <text evidence="6">The sequence shown here is derived from an EMBL/GenBank/DDBJ whole genome shotgun (WGS) entry which is preliminary data.</text>
</comment>
<name>A0A9D5B593_PEA</name>
<evidence type="ECO:0000256" key="1">
    <source>
        <dbReference type="ARBA" id="ARBA00022741"/>
    </source>
</evidence>
<dbReference type="GO" id="GO:0004386">
    <property type="term" value="F:helicase activity"/>
    <property type="evidence" value="ECO:0007669"/>
    <property type="project" value="UniProtKB-KW"/>
</dbReference>
<evidence type="ECO:0000313" key="7">
    <source>
        <dbReference type="Proteomes" id="UP001058974"/>
    </source>
</evidence>
<evidence type="ECO:0000259" key="5">
    <source>
        <dbReference type="Pfam" id="PF00270"/>
    </source>
</evidence>
<dbReference type="Gramene" id="Psat03G0448900-T1">
    <property type="protein sequence ID" value="KAI5429924.1"/>
    <property type="gene ID" value="KIW84_034489"/>
</dbReference>
<keyword evidence="2" id="KW-0378">Hydrolase</keyword>
<dbReference type="Proteomes" id="UP001058974">
    <property type="component" value="Chromosome 3"/>
</dbReference>
<organism evidence="6 7">
    <name type="scientific">Pisum sativum</name>
    <name type="common">Garden pea</name>
    <name type="synonym">Lathyrus oleraceus</name>
    <dbReference type="NCBI Taxonomy" id="3888"/>
    <lineage>
        <taxon>Eukaryota</taxon>
        <taxon>Viridiplantae</taxon>
        <taxon>Streptophyta</taxon>
        <taxon>Embryophyta</taxon>
        <taxon>Tracheophyta</taxon>
        <taxon>Spermatophyta</taxon>
        <taxon>Magnoliopsida</taxon>
        <taxon>eudicotyledons</taxon>
        <taxon>Gunneridae</taxon>
        <taxon>Pentapetalae</taxon>
        <taxon>rosids</taxon>
        <taxon>fabids</taxon>
        <taxon>Fabales</taxon>
        <taxon>Fabaceae</taxon>
        <taxon>Papilionoideae</taxon>
        <taxon>50 kb inversion clade</taxon>
        <taxon>NPAAA clade</taxon>
        <taxon>Hologalegina</taxon>
        <taxon>IRL clade</taxon>
        <taxon>Fabeae</taxon>
        <taxon>Lathyrus</taxon>
    </lineage>
</organism>
<evidence type="ECO:0000256" key="3">
    <source>
        <dbReference type="ARBA" id="ARBA00022806"/>
    </source>
</evidence>
<dbReference type="PANTHER" id="PTHR12131">
    <property type="entry name" value="ATP-DEPENDENT RNA AND DNA HELICASE"/>
    <property type="match status" value="1"/>
</dbReference>
<dbReference type="GO" id="GO:0003676">
    <property type="term" value="F:nucleic acid binding"/>
    <property type="evidence" value="ECO:0007669"/>
    <property type="project" value="InterPro"/>
</dbReference>
<dbReference type="GO" id="GO:0016787">
    <property type="term" value="F:hydrolase activity"/>
    <property type="evidence" value="ECO:0007669"/>
    <property type="project" value="UniProtKB-KW"/>
</dbReference>
<dbReference type="Pfam" id="PF00270">
    <property type="entry name" value="DEAD"/>
    <property type="match status" value="1"/>
</dbReference>
<dbReference type="SUPFAM" id="SSF52540">
    <property type="entry name" value="P-loop containing nucleoside triphosphate hydrolases"/>
    <property type="match status" value="1"/>
</dbReference>